<dbReference type="InterPro" id="IPR005162">
    <property type="entry name" value="Retrotrans_gag_dom"/>
</dbReference>
<name>A0A371G538_MUCPR</name>
<comment type="caution">
    <text evidence="2">The sequence shown here is derived from an EMBL/GenBank/DDBJ whole genome shotgun (WGS) entry which is preliminary data.</text>
</comment>
<proteinExistence type="predicted"/>
<dbReference type="EMBL" id="QJKJ01006751">
    <property type="protein sequence ID" value="RDX85591.1"/>
    <property type="molecule type" value="Genomic_DNA"/>
</dbReference>
<gene>
    <name evidence="2" type="ORF">CR513_33203</name>
</gene>
<dbReference type="Pfam" id="PF03732">
    <property type="entry name" value="Retrotrans_gag"/>
    <property type="match status" value="1"/>
</dbReference>
<dbReference type="PANTHER" id="PTHR33223">
    <property type="entry name" value="CCHC-TYPE DOMAIN-CONTAINING PROTEIN"/>
    <property type="match status" value="1"/>
</dbReference>
<accession>A0A371G538</accession>
<dbReference type="AlphaFoldDB" id="A0A371G538"/>
<evidence type="ECO:0000313" key="2">
    <source>
        <dbReference type="EMBL" id="RDX85591.1"/>
    </source>
</evidence>
<evidence type="ECO:0000259" key="1">
    <source>
        <dbReference type="Pfam" id="PF03732"/>
    </source>
</evidence>
<sequence length="162" mass="18550">DNRPLKDYSSPIARNFPIGATTGKATVPPSLLNMLKQSQFGGLTLEYPNDHLESFLEICRIQNYNKDIFDVMHLRLFSIILKDKAKAWIRHVLTEIVATWVACQQAFSKKNFPLSKTKEPKKKITNFQQYDIESLYEGLNGPSLMSLDSIIGRSFRNNPLMK</sequence>
<organism evidence="2 3">
    <name type="scientific">Mucuna pruriens</name>
    <name type="common">Velvet bean</name>
    <name type="synonym">Dolichos pruriens</name>
    <dbReference type="NCBI Taxonomy" id="157652"/>
    <lineage>
        <taxon>Eukaryota</taxon>
        <taxon>Viridiplantae</taxon>
        <taxon>Streptophyta</taxon>
        <taxon>Embryophyta</taxon>
        <taxon>Tracheophyta</taxon>
        <taxon>Spermatophyta</taxon>
        <taxon>Magnoliopsida</taxon>
        <taxon>eudicotyledons</taxon>
        <taxon>Gunneridae</taxon>
        <taxon>Pentapetalae</taxon>
        <taxon>rosids</taxon>
        <taxon>fabids</taxon>
        <taxon>Fabales</taxon>
        <taxon>Fabaceae</taxon>
        <taxon>Papilionoideae</taxon>
        <taxon>50 kb inversion clade</taxon>
        <taxon>NPAAA clade</taxon>
        <taxon>indigoferoid/millettioid clade</taxon>
        <taxon>Phaseoleae</taxon>
        <taxon>Mucuna</taxon>
    </lineage>
</organism>
<dbReference type="Proteomes" id="UP000257109">
    <property type="component" value="Unassembled WGS sequence"/>
</dbReference>
<protein>
    <recommendedName>
        <fullName evidence="1">Retrotransposon gag domain-containing protein</fullName>
    </recommendedName>
</protein>
<feature type="domain" description="Retrotransposon gag" evidence="1">
    <location>
        <begin position="75"/>
        <end position="135"/>
    </location>
</feature>
<reference evidence="2" key="1">
    <citation type="submission" date="2018-05" db="EMBL/GenBank/DDBJ databases">
        <title>Draft genome of Mucuna pruriens seed.</title>
        <authorList>
            <person name="Nnadi N.E."/>
            <person name="Vos R."/>
            <person name="Hasami M.H."/>
            <person name="Devisetty U.K."/>
            <person name="Aguiy J.C."/>
        </authorList>
    </citation>
    <scope>NUCLEOTIDE SEQUENCE [LARGE SCALE GENOMIC DNA]</scope>
    <source>
        <strain evidence="2">JCA_2017</strain>
    </source>
</reference>
<feature type="non-terminal residue" evidence="2">
    <location>
        <position position="1"/>
    </location>
</feature>
<dbReference type="PANTHER" id="PTHR33223:SF11">
    <property type="entry name" value="ELEMENT PROTEIN, PUTATIVE-RELATED"/>
    <property type="match status" value="1"/>
</dbReference>
<evidence type="ECO:0000313" key="3">
    <source>
        <dbReference type="Proteomes" id="UP000257109"/>
    </source>
</evidence>
<dbReference type="OrthoDB" id="1417698at2759"/>
<keyword evidence="3" id="KW-1185">Reference proteome</keyword>
<feature type="non-terminal residue" evidence="2">
    <location>
        <position position="162"/>
    </location>
</feature>